<reference evidence="1" key="1">
    <citation type="submission" date="2020-05" db="EMBL/GenBank/DDBJ databases">
        <authorList>
            <person name="Chiriac C."/>
            <person name="Salcher M."/>
            <person name="Ghai R."/>
            <person name="Kavagutti S V."/>
        </authorList>
    </citation>
    <scope>NUCLEOTIDE SEQUENCE</scope>
</reference>
<accession>A0A6J6KJQ3</accession>
<sequence>MSRVLSVLNRFDLLGLEPGRTGGAPDGEYSTEAAALVRVMVKNGEIDFDQVRRTWLEWLGDDLSRLPKAVADDLVRQLNEEFRRVGVE</sequence>
<name>A0A6J6KJQ3_9ZZZZ</name>
<dbReference type="EMBL" id="CAEZVY010000130">
    <property type="protein sequence ID" value="CAB4649772.1"/>
    <property type="molecule type" value="Genomic_DNA"/>
</dbReference>
<gene>
    <name evidence="1" type="ORF">UFOPK2158_01120</name>
</gene>
<proteinExistence type="predicted"/>
<dbReference type="AlphaFoldDB" id="A0A6J6KJQ3"/>
<evidence type="ECO:0000313" key="1">
    <source>
        <dbReference type="EMBL" id="CAB4649772.1"/>
    </source>
</evidence>
<protein>
    <submittedName>
        <fullName evidence="1">Unannotated protein</fullName>
    </submittedName>
</protein>
<organism evidence="1">
    <name type="scientific">freshwater metagenome</name>
    <dbReference type="NCBI Taxonomy" id="449393"/>
    <lineage>
        <taxon>unclassified sequences</taxon>
        <taxon>metagenomes</taxon>
        <taxon>ecological metagenomes</taxon>
    </lineage>
</organism>